<dbReference type="SMART" id="SM00365">
    <property type="entry name" value="LRR_SD22"/>
    <property type="match status" value="4"/>
</dbReference>
<protein>
    <submittedName>
        <fullName evidence="5">Uncharacterized protein</fullName>
    </submittedName>
</protein>
<feature type="transmembrane region" description="Helical" evidence="4">
    <location>
        <begin position="425"/>
        <end position="445"/>
    </location>
</feature>
<keyword evidence="4" id="KW-0812">Transmembrane</keyword>
<evidence type="ECO:0000313" key="5">
    <source>
        <dbReference type="EMBL" id="KAJ8970123.1"/>
    </source>
</evidence>
<name>A0ABQ9IZU2_9CUCU</name>
<evidence type="ECO:0000256" key="3">
    <source>
        <dbReference type="ARBA" id="ARBA00022737"/>
    </source>
</evidence>
<evidence type="ECO:0000313" key="6">
    <source>
        <dbReference type="Proteomes" id="UP001162164"/>
    </source>
</evidence>
<dbReference type="PANTHER" id="PTHR24373:SF387">
    <property type="entry name" value="LEUCINE-RICH REPEATS AND IMMUNOGLOBULIN-LIKE DOMAINS PROTEIN SMA-10"/>
    <property type="match status" value="1"/>
</dbReference>
<dbReference type="Pfam" id="PF13855">
    <property type="entry name" value="LRR_8"/>
    <property type="match status" value="3"/>
</dbReference>
<evidence type="ECO:0000256" key="4">
    <source>
        <dbReference type="SAM" id="Phobius"/>
    </source>
</evidence>
<dbReference type="Pfam" id="PF13516">
    <property type="entry name" value="LRR_6"/>
    <property type="match status" value="1"/>
</dbReference>
<keyword evidence="3" id="KW-0677">Repeat</keyword>
<dbReference type="PRINTS" id="PR00019">
    <property type="entry name" value="LEURICHRPT"/>
</dbReference>
<dbReference type="SUPFAM" id="SSF52058">
    <property type="entry name" value="L domain-like"/>
    <property type="match status" value="1"/>
</dbReference>
<keyword evidence="4" id="KW-1133">Transmembrane helix</keyword>
<dbReference type="PROSITE" id="PS51450">
    <property type="entry name" value="LRR"/>
    <property type="match status" value="3"/>
</dbReference>
<sequence>MTKYVFLNWEISICAAHSRHFHSTFLSGVLLLWRESSLTVSCANASASYFKVTAYRFDHLDETLKCVTCALGSLDQGTFDISGNQIKVLDIRNSSVVRVAHKAFVGLIFMEKLLLSHNPISYMEPGAFVGIRKVRYLELENAVSHLQPSVFADLRLLETLILKGSRIASLDEGDFYGLSNLKTLDLSFNKLSNVNRTFEPLVALQSLQLQNNQIARIYGNEFDNLNMLLLLNLENNLLANFSINLGPDNHLRVLNLAKNKLASDSMKIGTFQNLPNLEELDLSYNKFSTIPPKMFQGLFRLRLPHLRTLNLSHNALEIAEVSGRLLLHSLHTLDLSDNHIQKINYISFIVHMPRISAVYLLHNNLPCETALEVETLFKEDGIRFLISSNHEPSYNCKPSKLTAEEIITKLGNQKMKEFQDRRGSLTVWIMLTTVMIVLVLALVYIQFCILTRTRSASYSIRIS</sequence>
<evidence type="ECO:0000256" key="2">
    <source>
        <dbReference type="ARBA" id="ARBA00022729"/>
    </source>
</evidence>
<comment type="caution">
    <text evidence="5">The sequence shown here is derived from an EMBL/GenBank/DDBJ whole genome shotgun (WGS) entry which is preliminary data.</text>
</comment>
<accession>A0ABQ9IZU2</accession>
<dbReference type="Gene3D" id="3.80.10.10">
    <property type="entry name" value="Ribonuclease Inhibitor"/>
    <property type="match status" value="2"/>
</dbReference>
<dbReference type="EMBL" id="JAPWTJ010001672">
    <property type="protein sequence ID" value="KAJ8970123.1"/>
    <property type="molecule type" value="Genomic_DNA"/>
</dbReference>
<gene>
    <name evidence="5" type="ORF">NQ317_003841</name>
</gene>
<keyword evidence="6" id="KW-1185">Reference proteome</keyword>
<dbReference type="InterPro" id="IPR003591">
    <property type="entry name" value="Leu-rich_rpt_typical-subtyp"/>
</dbReference>
<organism evidence="5 6">
    <name type="scientific">Molorchus minor</name>
    <dbReference type="NCBI Taxonomy" id="1323400"/>
    <lineage>
        <taxon>Eukaryota</taxon>
        <taxon>Metazoa</taxon>
        <taxon>Ecdysozoa</taxon>
        <taxon>Arthropoda</taxon>
        <taxon>Hexapoda</taxon>
        <taxon>Insecta</taxon>
        <taxon>Pterygota</taxon>
        <taxon>Neoptera</taxon>
        <taxon>Endopterygota</taxon>
        <taxon>Coleoptera</taxon>
        <taxon>Polyphaga</taxon>
        <taxon>Cucujiformia</taxon>
        <taxon>Chrysomeloidea</taxon>
        <taxon>Cerambycidae</taxon>
        <taxon>Lamiinae</taxon>
        <taxon>Monochamini</taxon>
        <taxon>Molorchus</taxon>
    </lineage>
</organism>
<keyword evidence="2" id="KW-0732">Signal</keyword>
<keyword evidence="4" id="KW-0472">Membrane</keyword>
<dbReference type="InterPro" id="IPR050328">
    <property type="entry name" value="Dev_Immune_Receptor"/>
</dbReference>
<dbReference type="Proteomes" id="UP001162164">
    <property type="component" value="Unassembled WGS sequence"/>
</dbReference>
<dbReference type="PANTHER" id="PTHR24373">
    <property type="entry name" value="SLIT RELATED LEUCINE-RICH REPEAT NEURONAL PROTEIN"/>
    <property type="match status" value="1"/>
</dbReference>
<proteinExistence type="predicted"/>
<evidence type="ECO:0000256" key="1">
    <source>
        <dbReference type="ARBA" id="ARBA00022614"/>
    </source>
</evidence>
<dbReference type="InterPro" id="IPR032675">
    <property type="entry name" value="LRR_dom_sf"/>
</dbReference>
<dbReference type="InterPro" id="IPR001611">
    <property type="entry name" value="Leu-rich_rpt"/>
</dbReference>
<dbReference type="SMART" id="SM00369">
    <property type="entry name" value="LRR_TYP"/>
    <property type="match status" value="7"/>
</dbReference>
<keyword evidence="1" id="KW-0433">Leucine-rich repeat</keyword>
<reference evidence="5" key="1">
    <citation type="journal article" date="2023" name="Insect Mol. Biol.">
        <title>Genome sequencing provides insights into the evolution of gene families encoding plant cell wall-degrading enzymes in longhorned beetles.</title>
        <authorList>
            <person name="Shin N.R."/>
            <person name="Okamura Y."/>
            <person name="Kirsch R."/>
            <person name="Pauchet Y."/>
        </authorList>
    </citation>
    <scope>NUCLEOTIDE SEQUENCE</scope>
    <source>
        <strain evidence="5">MMC_N1</strain>
    </source>
</reference>